<organism evidence="2 3">
    <name type="scientific">Mesorhizobium plurifarium</name>
    <dbReference type="NCBI Taxonomy" id="69974"/>
    <lineage>
        <taxon>Bacteria</taxon>
        <taxon>Pseudomonadati</taxon>
        <taxon>Pseudomonadota</taxon>
        <taxon>Alphaproteobacteria</taxon>
        <taxon>Hyphomicrobiales</taxon>
        <taxon>Phyllobacteriaceae</taxon>
        <taxon>Mesorhizobium</taxon>
    </lineage>
</organism>
<gene>
    <name evidence="2" type="ORF">MPLDJ20_60064</name>
</gene>
<dbReference type="EMBL" id="CCNB01000043">
    <property type="protein sequence ID" value="CDX42969.1"/>
    <property type="molecule type" value="Genomic_DNA"/>
</dbReference>
<evidence type="ECO:0000256" key="1">
    <source>
        <dbReference type="SAM" id="MobiDB-lite"/>
    </source>
</evidence>
<reference evidence="2 3" key="1">
    <citation type="submission" date="2014-08" db="EMBL/GenBank/DDBJ databases">
        <authorList>
            <person name="Moulin Lionel"/>
        </authorList>
    </citation>
    <scope>NUCLEOTIDE SEQUENCE [LARGE SCALE GENOMIC DNA]</scope>
</reference>
<sequence>MTDSMASSRRFMKGSGRVAIEVISARQARFSRQKTPPGRGPGGAQHVPLESGQGRERPVGNLGVAMRQFNELAPVDRTNLLEPGKEKARPARTGLHLKR</sequence>
<proteinExistence type="predicted"/>
<evidence type="ECO:0000313" key="2">
    <source>
        <dbReference type="EMBL" id="CDX42969.1"/>
    </source>
</evidence>
<evidence type="ECO:0000313" key="3">
    <source>
        <dbReference type="Proteomes" id="UP000046373"/>
    </source>
</evidence>
<name>A0A090FMU4_MESPL</name>
<feature type="region of interest" description="Disordered" evidence="1">
    <location>
        <begin position="25"/>
        <end position="58"/>
    </location>
</feature>
<dbReference type="Proteomes" id="UP000046373">
    <property type="component" value="Unassembled WGS sequence"/>
</dbReference>
<dbReference type="AlphaFoldDB" id="A0A090FMU4"/>
<accession>A0A090FMU4</accession>
<protein>
    <submittedName>
        <fullName evidence="2">Uncharacterized protein</fullName>
    </submittedName>
</protein>
<feature type="region of interest" description="Disordered" evidence="1">
    <location>
        <begin position="76"/>
        <end position="99"/>
    </location>
</feature>